<dbReference type="SUPFAM" id="SSF52821">
    <property type="entry name" value="Rhodanese/Cell cycle control phosphatase"/>
    <property type="match status" value="1"/>
</dbReference>
<protein>
    <recommendedName>
        <fullName evidence="2">Rhodanese domain-containing protein</fullName>
    </recommendedName>
</protein>
<organism evidence="3 4">
    <name type="scientific">Parathermosynechococcus lividus PCC 6715</name>
    <dbReference type="NCBI Taxonomy" id="1917166"/>
    <lineage>
        <taxon>Bacteria</taxon>
        <taxon>Bacillati</taxon>
        <taxon>Cyanobacteriota</taxon>
        <taxon>Cyanophyceae</taxon>
        <taxon>Acaryochloridales</taxon>
        <taxon>Thermosynechococcaceae</taxon>
        <taxon>Parathermosynechococcus</taxon>
    </lineage>
</organism>
<dbReference type="SMART" id="SM00450">
    <property type="entry name" value="RHOD"/>
    <property type="match status" value="1"/>
</dbReference>
<dbReference type="InterPro" id="IPR050229">
    <property type="entry name" value="GlpE_sulfurtransferase"/>
</dbReference>
<dbReference type="CDD" id="cd00158">
    <property type="entry name" value="RHOD"/>
    <property type="match status" value="1"/>
</dbReference>
<keyword evidence="4" id="KW-1185">Reference proteome</keyword>
<proteinExistence type="predicted"/>
<dbReference type="InterPro" id="IPR001763">
    <property type="entry name" value="Rhodanese-like_dom"/>
</dbReference>
<dbReference type="Gene3D" id="6.10.140.1340">
    <property type="match status" value="1"/>
</dbReference>
<feature type="transmembrane region" description="Helical" evidence="1">
    <location>
        <begin position="116"/>
        <end position="134"/>
    </location>
</feature>
<sequence>MTITPTPTLITAAELHRALADRDLLLIDVREPNEYASGHIPGALLCPLADVQDLHLPTLNIPIVLYCQSGRRSHLAWEILQAKGLSNLRELQGGFQAWQQAGYGGSTAPISLMRQVQIVAGSLILVGVIAGFTVNPGFFLLSGFVGAGLLFAGITNTCALARLLALLPMNRPRRK</sequence>
<feature type="transmembrane region" description="Helical" evidence="1">
    <location>
        <begin position="140"/>
        <end position="165"/>
    </location>
</feature>
<keyword evidence="1" id="KW-0472">Membrane</keyword>
<dbReference type="OrthoDB" id="9792975at2"/>
<evidence type="ECO:0000313" key="3">
    <source>
        <dbReference type="EMBL" id="ATS17611.1"/>
    </source>
</evidence>
<gene>
    <name evidence="3" type="ORF">BRW62_01355</name>
</gene>
<dbReference type="Pfam" id="PF00581">
    <property type="entry name" value="Rhodanese"/>
    <property type="match status" value="1"/>
</dbReference>
<dbReference type="InterPro" id="IPR036873">
    <property type="entry name" value="Rhodanese-like_dom_sf"/>
</dbReference>
<reference evidence="3 4" key="1">
    <citation type="submission" date="2016-11" db="EMBL/GenBank/DDBJ databases">
        <title>Complete genome sequence of thermophilic cyanobacteria strain Synechococcus sp. PCC6715.</title>
        <authorList>
            <person name="Tang J."/>
            <person name="Daroch M."/>
            <person name="Liang Y."/>
            <person name="Jiang D."/>
            <person name="Shah M."/>
        </authorList>
    </citation>
    <scope>NUCLEOTIDE SEQUENCE [LARGE SCALE GENOMIC DNA]</scope>
    <source>
        <strain evidence="3 4">PCC 6715</strain>
    </source>
</reference>
<keyword evidence="1" id="KW-1133">Transmembrane helix</keyword>
<feature type="domain" description="Rhodanese" evidence="2">
    <location>
        <begin position="20"/>
        <end position="107"/>
    </location>
</feature>
<dbReference type="PANTHER" id="PTHR43031">
    <property type="entry name" value="FAD-DEPENDENT OXIDOREDUCTASE"/>
    <property type="match status" value="1"/>
</dbReference>
<keyword evidence="1" id="KW-0812">Transmembrane</keyword>
<dbReference type="Proteomes" id="UP000231057">
    <property type="component" value="Chromosome"/>
</dbReference>
<dbReference type="PANTHER" id="PTHR43031:SF1">
    <property type="entry name" value="PYRIDINE NUCLEOTIDE-DISULPHIDE OXIDOREDUCTASE"/>
    <property type="match status" value="1"/>
</dbReference>
<evidence type="ECO:0000256" key="1">
    <source>
        <dbReference type="SAM" id="Phobius"/>
    </source>
</evidence>
<name>A0A2D2PZF3_PARLV</name>
<dbReference type="PROSITE" id="PS50206">
    <property type="entry name" value="RHODANESE_3"/>
    <property type="match status" value="1"/>
</dbReference>
<accession>A0A2D2PZF3</accession>
<dbReference type="RefSeq" id="WP_099797820.1">
    <property type="nucleotide sequence ID" value="NZ_CP018092.1"/>
</dbReference>
<dbReference type="AlphaFoldDB" id="A0A2D2PZF3"/>
<reference evidence="4" key="2">
    <citation type="journal article" date="2022" name="Front. Microbiol.">
        <title>Comparative Genomic Analysis Revealed Distinct Molecular Components and Organization of CO2-Concentrating Mechanism in Thermophilic Cyanobacteria.</title>
        <authorList>
            <person name="Tang J."/>
            <person name="Zhou H."/>
            <person name="Yao D."/>
            <person name="Riaz S."/>
            <person name="You D."/>
            <person name="Klepacz-Smolka A."/>
            <person name="Daroch M."/>
        </authorList>
    </citation>
    <scope>NUCLEOTIDE SEQUENCE [LARGE SCALE GENOMIC DNA]</scope>
    <source>
        <strain evidence="4">PCC 6715</strain>
    </source>
</reference>
<evidence type="ECO:0000313" key="4">
    <source>
        <dbReference type="Proteomes" id="UP000231057"/>
    </source>
</evidence>
<dbReference type="Pfam" id="PF11127">
    <property type="entry name" value="YgaP-like_TM"/>
    <property type="match status" value="1"/>
</dbReference>
<dbReference type="InterPro" id="IPR021309">
    <property type="entry name" value="YgaP-like_TM"/>
</dbReference>
<dbReference type="Gene3D" id="3.40.250.10">
    <property type="entry name" value="Rhodanese-like domain"/>
    <property type="match status" value="1"/>
</dbReference>
<evidence type="ECO:0000259" key="2">
    <source>
        <dbReference type="PROSITE" id="PS50206"/>
    </source>
</evidence>
<dbReference type="KEGG" id="slw:BRW62_01355"/>
<dbReference type="EMBL" id="CP018092">
    <property type="protein sequence ID" value="ATS17611.1"/>
    <property type="molecule type" value="Genomic_DNA"/>
</dbReference>